<accession>A0A9P4W744</accession>
<dbReference type="EMBL" id="SWKU01000027">
    <property type="protein sequence ID" value="KAF2996509.1"/>
    <property type="molecule type" value="Genomic_DNA"/>
</dbReference>
<feature type="region of interest" description="Disordered" evidence="1">
    <location>
        <begin position="783"/>
        <end position="843"/>
    </location>
</feature>
<dbReference type="Proteomes" id="UP000801428">
    <property type="component" value="Unassembled WGS sequence"/>
</dbReference>
<organism evidence="2 3">
    <name type="scientific">Curvularia kusanoi</name>
    <name type="common">Cochliobolus kusanoi</name>
    <dbReference type="NCBI Taxonomy" id="90978"/>
    <lineage>
        <taxon>Eukaryota</taxon>
        <taxon>Fungi</taxon>
        <taxon>Dikarya</taxon>
        <taxon>Ascomycota</taxon>
        <taxon>Pezizomycotina</taxon>
        <taxon>Dothideomycetes</taxon>
        <taxon>Pleosporomycetidae</taxon>
        <taxon>Pleosporales</taxon>
        <taxon>Pleosporineae</taxon>
        <taxon>Pleosporaceae</taxon>
        <taxon>Curvularia</taxon>
    </lineage>
</organism>
<dbReference type="AlphaFoldDB" id="A0A9P4W744"/>
<feature type="compositionally biased region" description="Low complexity" evidence="1">
    <location>
        <begin position="10"/>
        <end position="32"/>
    </location>
</feature>
<name>A0A9P4W744_CURKU</name>
<sequence length="843" mass="95370">MENTSNNTDGGRPSSRRSGGVSLGLVGVPTLSEDSQPAAEYEGYFDANTIPLDPAWFESDVFSEALDAQIQSIPDSVEGTQSSFNPDESTWSTEVDLAQQNPYIPQPPYAYPPPQGYYQPQVNPYFSNGFEPFSLAAIPGNNAFPQAAPQMYPYQMNYLPMAQPAPVHHGYLPMNQFQQVEYMPMAQTEYHTGHVPMDNSYEVPAMPPQTYPLEVPQPVTAVPAPAQVPVVPALNANIKRRQIEYSDSDSASDSEYREDSPITTKASKQATRKKARKNSIDDVAPTPQKRVRYTPGEKPKKIEGKSWVRINTSTQGDTRTAKINNWVNTYVYQPLPLGSWNSGKYTFEYAMYENVDFLTDWPMKTKKIKEYIFNYPNDEEKRLTLWIQKMPSDTASRYGSDHHSKCIFEDCPVVRFMKGTINTGEYRVAFDEKYFTYNGKTDPFDCVAFAHLYCMERFLDFEQVCQVADVRVDTRFDMKLEPNGKAAFSMVDVPSRDEMEAFVKAASKGQLRQRSHWANYPVGANYSKKDPKPHELTLTYLAHLMYDKYQDKSHKRQAYKRAEIRVSQRRVHMGDLEMSVADKIIDFKYNKGKSMEMEDYYDYYDQHTLNELARTKQTAEELKALWDAEDAEKAAGKKGRGKKRKQVELEETDEDESAGDPVYAANARVTRSKKQRVDYAQSPQASFVQAQPAQAQAQAHEQQLQLVQAYVNTGLEPAPQAAQPQLSIDPSLETMGGPVAVPQTPNFNIDDFPKSEEDLPEDNLEKLLGLDRRQSNIASILKSPRATRSGRTPRSATFDRRAMFNSQPVTENAEYGVNDPPSSVSGRRSARLAKKDSVGERRS</sequence>
<feature type="region of interest" description="Disordered" evidence="1">
    <location>
        <begin position="1"/>
        <end position="39"/>
    </location>
</feature>
<feature type="region of interest" description="Disordered" evidence="1">
    <location>
        <begin position="244"/>
        <end position="299"/>
    </location>
</feature>
<keyword evidence="3" id="KW-1185">Reference proteome</keyword>
<feature type="compositionally biased region" description="Acidic residues" evidence="1">
    <location>
        <begin position="649"/>
        <end position="658"/>
    </location>
</feature>
<evidence type="ECO:0000313" key="3">
    <source>
        <dbReference type="Proteomes" id="UP000801428"/>
    </source>
</evidence>
<evidence type="ECO:0000256" key="1">
    <source>
        <dbReference type="SAM" id="MobiDB-lite"/>
    </source>
</evidence>
<proteinExistence type="predicted"/>
<feature type="region of interest" description="Disordered" evidence="1">
    <location>
        <begin position="632"/>
        <end position="677"/>
    </location>
</feature>
<comment type="caution">
    <text evidence="2">The sequence shown here is derived from an EMBL/GenBank/DDBJ whole genome shotgun (WGS) entry which is preliminary data.</text>
</comment>
<feature type="compositionally biased region" description="Basic and acidic residues" evidence="1">
    <location>
        <begin position="833"/>
        <end position="843"/>
    </location>
</feature>
<reference evidence="2" key="1">
    <citation type="submission" date="2019-04" db="EMBL/GenBank/DDBJ databases">
        <title>Sequencing of skin fungus with MAO and IRED activity.</title>
        <authorList>
            <person name="Marsaioli A.J."/>
            <person name="Bonatto J.M.C."/>
            <person name="Reis Junior O."/>
        </authorList>
    </citation>
    <scope>NUCLEOTIDE SEQUENCE</scope>
    <source>
        <strain evidence="2">30M1</strain>
    </source>
</reference>
<gene>
    <name evidence="2" type="ORF">E8E13_005902</name>
</gene>
<protein>
    <submittedName>
        <fullName evidence="2">Uncharacterized protein</fullName>
    </submittedName>
</protein>
<evidence type="ECO:0000313" key="2">
    <source>
        <dbReference type="EMBL" id="KAF2996509.1"/>
    </source>
</evidence>
<dbReference type="OrthoDB" id="5307331at2759"/>
<feature type="compositionally biased region" description="Basic residues" evidence="1">
    <location>
        <begin position="636"/>
        <end position="645"/>
    </location>
</feature>